<name>A0A433QXB8_9FUNG</name>
<dbReference type="EMBL" id="RBNJ01000479">
    <property type="protein sequence ID" value="RUS34451.1"/>
    <property type="molecule type" value="Genomic_DNA"/>
</dbReference>
<proteinExistence type="predicted"/>
<evidence type="ECO:0000259" key="1">
    <source>
        <dbReference type="Pfam" id="PF01814"/>
    </source>
</evidence>
<dbReference type="CDD" id="cd12108">
    <property type="entry name" value="Hr-like"/>
    <property type="match status" value="1"/>
</dbReference>
<dbReference type="Gene3D" id="1.20.120.520">
    <property type="entry name" value="nmb1532 protein domain like"/>
    <property type="match status" value="1"/>
</dbReference>
<reference evidence="2 3" key="1">
    <citation type="journal article" date="2018" name="New Phytol.">
        <title>Phylogenomics of Endogonaceae and evolution of mycorrhizas within Mucoromycota.</title>
        <authorList>
            <person name="Chang Y."/>
            <person name="Desiro A."/>
            <person name="Na H."/>
            <person name="Sandor L."/>
            <person name="Lipzen A."/>
            <person name="Clum A."/>
            <person name="Barry K."/>
            <person name="Grigoriev I.V."/>
            <person name="Martin F.M."/>
            <person name="Stajich J.E."/>
            <person name="Smith M.E."/>
            <person name="Bonito G."/>
            <person name="Spatafora J.W."/>
        </authorList>
    </citation>
    <scope>NUCLEOTIDE SEQUENCE [LARGE SCALE GENOMIC DNA]</scope>
    <source>
        <strain evidence="2 3">AD002</strain>
    </source>
</reference>
<accession>A0A433QXB8</accession>
<dbReference type="Pfam" id="PF01814">
    <property type="entry name" value="Hemerythrin"/>
    <property type="match status" value="1"/>
</dbReference>
<organism evidence="2 3">
    <name type="scientific">Jimgerdemannia flammicorona</name>
    <dbReference type="NCBI Taxonomy" id="994334"/>
    <lineage>
        <taxon>Eukaryota</taxon>
        <taxon>Fungi</taxon>
        <taxon>Fungi incertae sedis</taxon>
        <taxon>Mucoromycota</taxon>
        <taxon>Mucoromycotina</taxon>
        <taxon>Endogonomycetes</taxon>
        <taxon>Endogonales</taxon>
        <taxon>Endogonaceae</taxon>
        <taxon>Jimgerdemannia</taxon>
    </lineage>
</organism>
<dbReference type="InterPro" id="IPR012312">
    <property type="entry name" value="Hemerythrin-like"/>
</dbReference>
<protein>
    <recommendedName>
        <fullName evidence="1">Hemerythrin-like domain-containing protein</fullName>
    </recommendedName>
</protein>
<dbReference type="Proteomes" id="UP000274822">
    <property type="component" value="Unassembled WGS sequence"/>
</dbReference>
<dbReference type="AlphaFoldDB" id="A0A433QXB8"/>
<gene>
    <name evidence="2" type="ORF">BC938DRAFT_480321</name>
</gene>
<feature type="domain" description="Hemerythrin-like" evidence="1">
    <location>
        <begin position="28"/>
        <end position="113"/>
    </location>
</feature>
<evidence type="ECO:0000313" key="2">
    <source>
        <dbReference type="EMBL" id="RUS34451.1"/>
    </source>
</evidence>
<evidence type="ECO:0000313" key="3">
    <source>
        <dbReference type="Proteomes" id="UP000274822"/>
    </source>
</evidence>
<sequence>MAPGNMTAYELAAHEWACAHKPFRRGFDIVTKSLDGHHHIEDDVVFPFFATKLDISAWESDHVELTKRINEINAIIAGYTSDPTTYDASAFEALFVSLKDMVIPHLDAEENTVTAKFMEENYDAEKVAQLIPDIVEYNKKHEDPVVVLVFLIMHTAPEDRP</sequence>
<keyword evidence="3" id="KW-1185">Reference proteome</keyword>
<comment type="caution">
    <text evidence="2">The sequence shown here is derived from an EMBL/GenBank/DDBJ whole genome shotgun (WGS) entry which is preliminary data.</text>
</comment>